<feature type="chain" id="PRO_5015031233" evidence="1">
    <location>
        <begin position="21"/>
        <end position="258"/>
    </location>
</feature>
<sequence length="258" mass="30634">MIIFKIIFFLFILKIGHYHALTIEESRKILNLHYNRTQQFEIKNTNQTVLFNEDINDQNYENSNQTSIDKTSTDIDIVTNKNVENVTIPQDNVDEMEEIDNTKTKYTLSEELSPMPKKKVDDDKNTIINLLYGSKAKEKDEKESPTIFEELFIDTLTKNLNKKKEKFFDSNFGDVSIEESFQTLGRLCHKFLQHYRYFCVEQPITIQNEMRCRGYQQDCSHFFRPKSPLQRITEKLQSNIRLGYYKLYDVQKTMSPFI</sequence>
<dbReference type="CTD" id="36383874"/>
<dbReference type="AlphaFoldDB" id="A0A090LV12"/>
<evidence type="ECO:0000313" key="5">
    <source>
        <dbReference type="WormBase" id="SRAE_X000081900"/>
    </source>
</evidence>
<accession>A0A090LV12</accession>
<dbReference type="RefSeq" id="XP_024510690.1">
    <property type="nucleotide sequence ID" value="XM_024645209.1"/>
</dbReference>
<reference evidence="2 3" key="1">
    <citation type="submission" date="2014-09" db="EMBL/GenBank/DDBJ databases">
        <authorList>
            <person name="Martin A.A."/>
        </authorList>
    </citation>
    <scope>NUCLEOTIDE SEQUENCE</scope>
    <source>
        <strain evidence="3">ED321</strain>
        <strain evidence="2">ED321 Heterogonic</strain>
    </source>
</reference>
<keyword evidence="3" id="KW-1185">Reference proteome</keyword>
<feature type="signal peptide" evidence="1">
    <location>
        <begin position="1"/>
        <end position="20"/>
    </location>
</feature>
<reference evidence="4" key="2">
    <citation type="submission" date="2020-12" db="UniProtKB">
        <authorList>
            <consortium name="WormBaseParasite"/>
        </authorList>
    </citation>
    <scope>IDENTIFICATION</scope>
</reference>
<evidence type="ECO:0000313" key="2">
    <source>
        <dbReference type="EMBL" id="CEF71494.1"/>
    </source>
</evidence>
<gene>
    <name evidence="2 4 5" type="ORF">SRAE_X000081900</name>
</gene>
<protein>
    <submittedName>
        <fullName evidence="2 4">Uncharacterized protein</fullName>
    </submittedName>
</protein>
<dbReference type="WormBase" id="SRAE_X000081900">
    <property type="protein sequence ID" value="SRP02658"/>
    <property type="gene ID" value="WBGene00266380"/>
</dbReference>
<evidence type="ECO:0000313" key="4">
    <source>
        <dbReference type="WBParaSite" id="SRAE_X000081900.1"/>
    </source>
</evidence>
<evidence type="ECO:0000256" key="1">
    <source>
        <dbReference type="SAM" id="SignalP"/>
    </source>
</evidence>
<dbReference type="WBParaSite" id="SRAE_X000081900.1">
    <property type="protein sequence ID" value="SRAE_X000081900.1"/>
    <property type="gene ID" value="WBGene00266380"/>
</dbReference>
<dbReference type="GeneID" id="36383874"/>
<name>A0A090LV12_STRRB</name>
<dbReference type="EMBL" id="LN609530">
    <property type="protein sequence ID" value="CEF71494.1"/>
    <property type="molecule type" value="Genomic_DNA"/>
</dbReference>
<dbReference type="Proteomes" id="UP000035682">
    <property type="component" value="Unplaced"/>
</dbReference>
<keyword evidence="1" id="KW-0732">Signal</keyword>
<proteinExistence type="predicted"/>
<evidence type="ECO:0000313" key="3">
    <source>
        <dbReference type="Proteomes" id="UP000035682"/>
    </source>
</evidence>
<organism evidence="2">
    <name type="scientific">Strongyloides ratti</name>
    <name type="common">Parasitic roundworm</name>
    <dbReference type="NCBI Taxonomy" id="34506"/>
    <lineage>
        <taxon>Eukaryota</taxon>
        <taxon>Metazoa</taxon>
        <taxon>Ecdysozoa</taxon>
        <taxon>Nematoda</taxon>
        <taxon>Chromadorea</taxon>
        <taxon>Rhabditida</taxon>
        <taxon>Tylenchina</taxon>
        <taxon>Panagrolaimomorpha</taxon>
        <taxon>Strongyloidoidea</taxon>
        <taxon>Strongyloididae</taxon>
        <taxon>Strongyloides</taxon>
    </lineage>
</organism>